<dbReference type="RefSeq" id="WP_364463444.1">
    <property type="nucleotide sequence ID" value="NZ_JBFARM010000020.1"/>
</dbReference>
<dbReference type="InterPro" id="IPR012341">
    <property type="entry name" value="6hp_glycosidase-like_sf"/>
</dbReference>
<dbReference type="NCBIfam" id="TIGR03897">
    <property type="entry name" value="lanti_2_LanM"/>
    <property type="match status" value="1"/>
</dbReference>
<dbReference type="PRINTS" id="PR01950">
    <property type="entry name" value="LANCSUPER"/>
</dbReference>
<gene>
    <name evidence="2" type="ORF">AB0K40_45415</name>
</gene>
<dbReference type="InterPro" id="IPR007822">
    <property type="entry name" value="LANC-like"/>
</dbReference>
<dbReference type="EMBL" id="JBFARM010000020">
    <property type="protein sequence ID" value="MEV4292793.1"/>
    <property type="molecule type" value="Genomic_DNA"/>
</dbReference>
<dbReference type="InterPro" id="IPR017146">
    <property type="entry name" value="Lanti_2_LanM"/>
</dbReference>
<dbReference type="CDD" id="cd04792">
    <property type="entry name" value="LanM-like"/>
    <property type="match status" value="1"/>
</dbReference>
<dbReference type="PIRSF" id="PIRSF037228">
    <property type="entry name" value="Lant_mod_RumM"/>
    <property type="match status" value="1"/>
</dbReference>
<sequence>MSHQELEARSEPSPGETGWWSALTLRERARTAPAARSSAGTDGLSERALIAYKKWCAQPPFNDDRELLDERLEALGLTADDLPGLLEESPRELAARIGRAPAWQVELDAAYAPHSSWDGPVEGFLALVHPLVERGAARLRREIANLAAEFPLGIDAESVEKSLKIPLYRELNQLVGRTAVLELNVARLEGTLTAETAQARFEEFARSLGDLERACRLLTEYPVLARLITERVDQWAGHSLSLLTDLVRDWADIRRRMPVPAGTSALTEVLPGLGDRHGGGRSVSLLRFDSGFRLVYKPRSLSVDANFQHLLEWVGRHDEVPGLRTLSMVDAGDHGWMEFVESRPCESADEVRDFYRRQGTLLCLLHVLHAVDVHFENIIAAGPHPVLVDLETLFHPNHWTIGTQGAAPANTAIGESVMETGLLPRRKYFAGDDEDAGTETSGLGGPMGQRTPYAVPYWVRQGSDEMRLERGRQPIIDVGANRPTLRGAEVDAAAHMEEVIEGFTATYRLLAAAREELLAPGGPIERFKNDRVRLILRPTATYALSLVESYHPDVLRDALDRDRLFDHLWTPRQRNSVRAAVCSAEHRDLTRDDIPLFTMSPSTRHVWDSDGIIFRDLLDRPVMASVHDRVRAMGEDDLARQVWFIRASFTALSAEPEPTSPHRRLSPAGRPATRQELLSAAAAVGDRLAELSLRTQDAVDWVSLNLVNQRSWALGPAGNDLYFGQWGIALALGYLGAVTGEPGHTALARRVVEHVLRHLTGETGHDHHGHGSTLQENLGAFHSGPGAVYTLTHLGALWDDPSLTDRALETAGILARGIGADTRYDILSGTAGLLCVLLGLYERTKDENVLRYALDCGDHLLKHATPMERGLAWFTPRFGSTPLAGFSHGAGGVAHALIRLYSISGVAAYARAAEQAMAYERSLFSPAVGNWPDLREQQQPQAVTQREEPPYMTAWCHGAPGVGLARATALRAHLFEETARDELEIAVRTTLGQKLVRDDSLCHGSLGNLDFLSTAASVLDRAELREQVLDLASGLLGEAAGRGWKCGSPGAVETPGLMTGLAGICHGLLRLAEPDLVPSVLTLAPPTAAEHWPAG</sequence>
<protein>
    <submittedName>
        <fullName evidence="2">Type 2 lanthipeptide synthetase LanM family protein</fullName>
    </submittedName>
</protein>
<dbReference type="SUPFAM" id="SSF158745">
    <property type="entry name" value="LanC-like"/>
    <property type="match status" value="1"/>
</dbReference>
<dbReference type="InterPro" id="IPR025410">
    <property type="entry name" value="Lant_dehyd"/>
</dbReference>
<dbReference type="Pfam" id="PF05147">
    <property type="entry name" value="LANC_like"/>
    <property type="match status" value="1"/>
</dbReference>
<reference evidence="2 3" key="1">
    <citation type="submission" date="2024-06" db="EMBL/GenBank/DDBJ databases">
        <title>The Natural Products Discovery Center: Release of the First 8490 Sequenced Strains for Exploring Actinobacteria Biosynthetic Diversity.</title>
        <authorList>
            <person name="Kalkreuter E."/>
            <person name="Kautsar S.A."/>
            <person name="Yang D."/>
            <person name="Bader C.D."/>
            <person name="Teijaro C.N."/>
            <person name="Fluegel L."/>
            <person name="Davis C.M."/>
            <person name="Simpson J.R."/>
            <person name="Lauterbach L."/>
            <person name="Steele A.D."/>
            <person name="Gui C."/>
            <person name="Meng S."/>
            <person name="Li G."/>
            <person name="Viehrig K."/>
            <person name="Ye F."/>
            <person name="Su P."/>
            <person name="Kiefer A.F."/>
            <person name="Nichols A."/>
            <person name="Cepeda A.J."/>
            <person name="Yan W."/>
            <person name="Fan B."/>
            <person name="Jiang Y."/>
            <person name="Adhikari A."/>
            <person name="Zheng C.-J."/>
            <person name="Schuster L."/>
            <person name="Cowan T.M."/>
            <person name="Smanski M.J."/>
            <person name="Chevrette M.G."/>
            <person name="De Carvalho L.P.S."/>
            <person name="Shen B."/>
        </authorList>
    </citation>
    <scope>NUCLEOTIDE SEQUENCE [LARGE SCALE GENOMIC DNA]</scope>
    <source>
        <strain evidence="2 3">NPDC049574</strain>
    </source>
</reference>
<name>A0ABV3HJR5_9ACTN</name>
<dbReference type="Gene3D" id="1.50.10.10">
    <property type="match status" value="1"/>
</dbReference>
<dbReference type="Pfam" id="PF13575">
    <property type="entry name" value="DUF4135"/>
    <property type="match status" value="1"/>
</dbReference>
<feature type="domain" description="Lantibiotic biosynthesis protein dehydration" evidence="1">
    <location>
        <begin position="221"/>
        <end position="599"/>
    </location>
</feature>
<accession>A0ABV3HJR5</accession>
<keyword evidence="3" id="KW-1185">Reference proteome</keyword>
<evidence type="ECO:0000259" key="1">
    <source>
        <dbReference type="Pfam" id="PF13575"/>
    </source>
</evidence>
<proteinExistence type="predicted"/>
<comment type="caution">
    <text evidence="2">The sequence shown here is derived from an EMBL/GenBank/DDBJ whole genome shotgun (WGS) entry which is preliminary data.</text>
</comment>
<evidence type="ECO:0000313" key="2">
    <source>
        <dbReference type="EMBL" id="MEV4292793.1"/>
    </source>
</evidence>
<evidence type="ECO:0000313" key="3">
    <source>
        <dbReference type="Proteomes" id="UP001552427"/>
    </source>
</evidence>
<dbReference type="Proteomes" id="UP001552427">
    <property type="component" value="Unassembled WGS sequence"/>
</dbReference>
<organism evidence="2 3">
    <name type="scientific">Nonomuraea bangladeshensis</name>
    <dbReference type="NCBI Taxonomy" id="404385"/>
    <lineage>
        <taxon>Bacteria</taxon>
        <taxon>Bacillati</taxon>
        <taxon>Actinomycetota</taxon>
        <taxon>Actinomycetes</taxon>
        <taxon>Streptosporangiales</taxon>
        <taxon>Streptosporangiaceae</taxon>
        <taxon>Nonomuraea</taxon>
    </lineage>
</organism>
<dbReference type="SMART" id="SM01260">
    <property type="entry name" value="LANC_like"/>
    <property type="match status" value="1"/>
</dbReference>